<keyword evidence="2" id="KW-0812">Transmembrane</keyword>
<evidence type="ECO:0000256" key="2">
    <source>
        <dbReference type="SAM" id="Phobius"/>
    </source>
</evidence>
<evidence type="ECO:0000313" key="3">
    <source>
        <dbReference type="EMBL" id="TCO38956.1"/>
    </source>
</evidence>
<reference evidence="3 4" key="1">
    <citation type="journal article" date="2015" name="Stand. Genomic Sci.">
        <title>Genomic Encyclopedia of Bacterial and Archaeal Type Strains, Phase III: the genomes of soil and plant-associated and newly described type strains.</title>
        <authorList>
            <person name="Whitman W.B."/>
            <person name="Woyke T."/>
            <person name="Klenk H.P."/>
            <person name="Zhou Y."/>
            <person name="Lilburn T.G."/>
            <person name="Beck B.J."/>
            <person name="De Vos P."/>
            <person name="Vandamme P."/>
            <person name="Eisen J.A."/>
            <person name="Garrity G."/>
            <person name="Hugenholtz P."/>
            <person name="Kyrpides N.C."/>
        </authorList>
    </citation>
    <scope>NUCLEOTIDE SEQUENCE [LARGE SCALE GENOMIC DNA]</scope>
    <source>
        <strain evidence="3 4">A3</strain>
    </source>
</reference>
<protein>
    <submittedName>
        <fullName evidence="3">Uncharacterized protein</fullName>
    </submittedName>
</protein>
<feature type="transmembrane region" description="Helical" evidence="2">
    <location>
        <begin position="18"/>
        <end position="36"/>
    </location>
</feature>
<comment type="caution">
    <text evidence="3">The sequence shown here is derived from an EMBL/GenBank/DDBJ whole genome shotgun (WGS) entry which is preliminary data.</text>
</comment>
<sequence>MTAPAPHDLRAERSHARWTWTIAGVLIVLLLVLWALGRGPGGAAACCAVPAIHASSAEPSSDRAPDAEPVVKS</sequence>
<dbReference type="AlphaFoldDB" id="A0A4R2I566"/>
<feature type="compositionally biased region" description="Basic and acidic residues" evidence="1">
    <location>
        <begin position="60"/>
        <end position="73"/>
    </location>
</feature>
<keyword evidence="4" id="KW-1185">Reference proteome</keyword>
<dbReference type="Proteomes" id="UP000294862">
    <property type="component" value="Unassembled WGS sequence"/>
</dbReference>
<feature type="region of interest" description="Disordered" evidence="1">
    <location>
        <begin position="54"/>
        <end position="73"/>
    </location>
</feature>
<gene>
    <name evidence="3" type="ORF">EV148_107244</name>
</gene>
<keyword evidence="2" id="KW-0472">Membrane</keyword>
<organism evidence="3 4">
    <name type="scientific">Dokdonella fugitiva</name>
    <dbReference type="NCBI Taxonomy" id="328517"/>
    <lineage>
        <taxon>Bacteria</taxon>
        <taxon>Pseudomonadati</taxon>
        <taxon>Pseudomonadota</taxon>
        <taxon>Gammaproteobacteria</taxon>
        <taxon>Lysobacterales</taxon>
        <taxon>Rhodanobacteraceae</taxon>
        <taxon>Dokdonella</taxon>
    </lineage>
</organism>
<dbReference type="EMBL" id="SLWQ01000007">
    <property type="protein sequence ID" value="TCO38956.1"/>
    <property type="molecule type" value="Genomic_DNA"/>
</dbReference>
<evidence type="ECO:0000256" key="1">
    <source>
        <dbReference type="SAM" id="MobiDB-lite"/>
    </source>
</evidence>
<accession>A0A4R2I566</accession>
<proteinExistence type="predicted"/>
<keyword evidence="2" id="KW-1133">Transmembrane helix</keyword>
<evidence type="ECO:0000313" key="4">
    <source>
        <dbReference type="Proteomes" id="UP000294862"/>
    </source>
</evidence>
<dbReference type="RefSeq" id="WP_131999212.1">
    <property type="nucleotide sequence ID" value="NZ_JACGXM010000024.1"/>
</dbReference>
<name>A0A4R2I566_9GAMM</name>